<evidence type="ECO:0000259" key="5">
    <source>
        <dbReference type="PROSITE" id="PS50931"/>
    </source>
</evidence>
<dbReference type="PANTHER" id="PTHR30537:SF74">
    <property type="entry name" value="HTH-TYPE TRANSCRIPTIONAL REGULATOR TRPI"/>
    <property type="match status" value="1"/>
</dbReference>
<dbReference type="Pfam" id="PF03466">
    <property type="entry name" value="LysR_substrate"/>
    <property type="match status" value="1"/>
</dbReference>
<evidence type="ECO:0000256" key="3">
    <source>
        <dbReference type="ARBA" id="ARBA00023125"/>
    </source>
</evidence>
<keyword evidence="4" id="KW-0804">Transcription</keyword>
<dbReference type="OrthoDB" id="9793571at2"/>
<comment type="similarity">
    <text evidence="1">Belongs to the LysR transcriptional regulatory family.</text>
</comment>
<proteinExistence type="inferred from homology"/>
<comment type="caution">
    <text evidence="6">The sequence shown here is derived from an EMBL/GenBank/DDBJ whole genome shotgun (WGS) entry which is preliminary data.</text>
</comment>
<dbReference type="InterPro" id="IPR058163">
    <property type="entry name" value="LysR-type_TF_proteobact-type"/>
</dbReference>
<dbReference type="Gene3D" id="3.40.190.10">
    <property type="entry name" value="Periplasmic binding protein-like II"/>
    <property type="match status" value="2"/>
</dbReference>
<protein>
    <submittedName>
        <fullName evidence="6">LysR family transcriptional regulator</fullName>
    </submittedName>
</protein>
<dbReference type="RefSeq" id="WP_127732800.1">
    <property type="nucleotide sequence ID" value="NZ_SACP01000024.1"/>
</dbReference>
<dbReference type="Pfam" id="PF00126">
    <property type="entry name" value="HTH_1"/>
    <property type="match status" value="1"/>
</dbReference>
<dbReference type="InterPro" id="IPR005119">
    <property type="entry name" value="LysR_subst-bd"/>
</dbReference>
<gene>
    <name evidence="6" type="ORF">EOE48_20980</name>
</gene>
<evidence type="ECO:0000256" key="1">
    <source>
        <dbReference type="ARBA" id="ARBA00009437"/>
    </source>
</evidence>
<dbReference type="PRINTS" id="PR00039">
    <property type="entry name" value="HTHLYSR"/>
</dbReference>
<dbReference type="GO" id="GO:0003700">
    <property type="term" value="F:DNA-binding transcription factor activity"/>
    <property type="evidence" value="ECO:0007669"/>
    <property type="project" value="InterPro"/>
</dbReference>
<evidence type="ECO:0000313" key="7">
    <source>
        <dbReference type="Proteomes" id="UP000286997"/>
    </source>
</evidence>
<dbReference type="InterPro" id="IPR000847">
    <property type="entry name" value="LysR_HTH_N"/>
</dbReference>
<reference evidence="6 7" key="1">
    <citation type="submission" date="2019-01" db="EMBL/GenBank/DDBJ databases">
        <authorList>
            <person name="Chen W.-M."/>
        </authorList>
    </citation>
    <scope>NUCLEOTIDE SEQUENCE [LARGE SCALE GENOMIC DNA]</scope>
    <source>
        <strain evidence="6 7">TER-1</strain>
    </source>
</reference>
<dbReference type="SUPFAM" id="SSF46785">
    <property type="entry name" value="Winged helix' DNA-binding domain"/>
    <property type="match status" value="1"/>
</dbReference>
<keyword evidence="2" id="KW-0805">Transcription regulation</keyword>
<sequence>MIADRDGEPGSPIGPERLPPLGALRCFEAAARLESFTRAAAELHLTHGAVSRAVRAIEDELGVALFERRSRRVFLTEAGVDLHRAVAEAFGTIGAATRMLRARARHRPLVLSCEPTLLMRWLIPRIGELAAVHPDVALQFVSGGGTARFDQGLDLAIRRNDHPVTPGTHEAVLFEERVGPVCAPSRVDEFLAPGGDSAFRSGAPSLHTRSRPGAWVDWAGRSGCPIPDGPPRAFEHFYLSLQAAAAGLGVAIGPERLVRDDIASGLLAAPLGFVADGSDYRLLAPRPLAPGSAEACLRDWLRAC</sequence>
<dbReference type="InterPro" id="IPR036388">
    <property type="entry name" value="WH-like_DNA-bd_sf"/>
</dbReference>
<dbReference type="GO" id="GO:0006351">
    <property type="term" value="P:DNA-templated transcription"/>
    <property type="evidence" value="ECO:0007669"/>
    <property type="project" value="TreeGrafter"/>
</dbReference>
<keyword evidence="7" id="KW-1185">Reference proteome</keyword>
<dbReference type="InterPro" id="IPR036390">
    <property type="entry name" value="WH_DNA-bd_sf"/>
</dbReference>
<dbReference type="SUPFAM" id="SSF53850">
    <property type="entry name" value="Periplasmic binding protein-like II"/>
    <property type="match status" value="1"/>
</dbReference>
<dbReference type="GO" id="GO:0043565">
    <property type="term" value="F:sequence-specific DNA binding"/>
    <property type="evidence" value="ECO:0007669"/>
    <property type="project" value="TreeGrafter"/>
</dbReference>
<evidence type="ECO:0000256" key="2">
    <source>
        <dbReference type="ARBA" id="ARBA00023015"/>
    </source>
</evidence>
<organism evidence="6 7">
    <name type="scientific">Methylobacterium oryzihabitans</name>
    <dbReference type="NCBI Taxonomy" id="2499852"/>
    <lineage>
        <taxon>Bacteria</taxon>
        <taxon>Pseudomonadati</taxon>
        <taxon>Pseudomonadota</taxon>
        <taxon>Alphaproteobacteria</taxon>
        <taxon>Hyphomicrobiales</taxon>
        <taxon>Methylobacteriaceae</taxon>
        <taxon>Methylobacterium</taxon>
    </lineage>
</organism>
<dbReference type="PANTHER" id="PTHR30537">
    <property type="entry name" value="HTH-TYPE TRANSCRIPTIONAL REGULATOR"/>
    <property type="match status" value="1"/>
</dbReference>
<evidence type="ECO:0000256" key="4">
    <source>
        <dbReference type="ARBA" id="ARBA00023163"/>
    </source>
</evidence>
<dbReference type="EMBL" id="SACP01000024">
    <property type="protein sequence ID" value="RVU15076.1"/>
    <property type="molecule type" value="Genomic_DNA"/>
</dbReference>
<dbReference type="AlphaFoldDB" id="A0A437NYI3"/>
<dbReference type="FunFam" id="1.10.10.10:FF:000038">
    <property type="entry name" value="Glycine cleavage system transcriptional activator"/>
    <property type="match status" value="1"/>
</dbReference>
<name>A0A437NYI3_9HYPH</name>
<dbReference type="Gene3D" id="1.10.10.10">
    <property type="entry name" value="Winged helix-like DNA-binding domain superfamily/Winged helix DNA-binding domain"/>
    <property type="match status" value="1"/>
</dbReference>
<keyword evidence="3" id="KW-0238">DNA-binding</keyword>
<accession>A0A437NYI3</accession>
<dbReference type="Proteomes" id="UP000286997">
    <property type="component" value="Unassembled WGS sequence"/>
</dbReference>
<evidence type="ECO:0000313" key="6">
    <source>
        <dbReference type="EMBL" id="RVU15076.1"/>
    </source>
</evidence>
<feature type="domain" description="HTH lysR-type" evidence="5">
    <location>
        <begin position="19"/>
        <end position="76"/>
    </location>
</feature>
<dbReference type="PROSITE" id="PS50931">
    <property type="entry name" value="HTH_LYSR"/>
    <property type="match status" value="1"/>
</dbReference>